<evidence type="ECO:0000313" key="4">
    <source>
        <dbReference type="Proteomes" id="UP001370490"/>
    </source>
</evidence>
<dbReference type="AlphaFoldDB" id="A0AAN8ZML8"/>
<dbReference type="InterPro" id="IPR045040">
    <property type="entry name" value="PORR_fam"/>
</dbReference>
<protein>
    <submittedName>
        <fullName evidence="3">Plant organelle RNA recognition domain</fullName>
    </submittedName>
</protein>
<dbReference type="PANTHER" id="PTHR31476">
    <property type="entry name" value="PROTEIN WHAT'S THIS FACTOR 1 HOMOLOG, CHLOROPLASTIC"/>
    <property type="match status" value="1"/>
</dbReference>
<dbReference type="EMBL" id="JBAMMX010000005">
    <property type="protein sequence ID" value="KAK6939783.1"/>
    <property type="molecule type" value="Genomic_DNA"/>
</dbReference>
<feature type="compositionally biased region" description="Basic and acidic residues" evidence="1">
    <location>
        <begin position="377"/>
        <end position="402"/>
    </location>
</feature>
<feature type="compositionally biased region" description="Acidic residues" evidence="1">
    <location>
        <begin position="412"/>
        <end position="426"/>
    </location>
</feature>
<evidence type="ECO:0000256" key="1">
    <source>
        <dbReference type="SAM" id="MobiDB-lite"/>
    </source>
</evidence>
<dbReference type="Pfam" id="PF11955">
    <property type="entry name" value="PORR"/>
    <property type="match status" value="1"/>
</dbReference>
<organism evidence="3 4">
    <name type="scientific">Dillenia turbinata</name>
    <dbReference type="NCBI Taxonomy" id="194707"/>
    <lineage>
        <taxon>Eukaryota</taxon>
        <taxon>Viridiplantae</taxon>
        <taxon>Streptophyta</taxon>
        <taxon>Embryophyta</taxon>
        <taxon>Tracheophyta</taxon>
        <taxon>Spermatophyta</taxon>
        <taxon>Magnoliopsida</taxon>
        <taxon>eudicotyledons</taxon>
        <taxon>Gunneridae</taxon>
        <taxon>Pentapetalae</taxon>
        <taxon>Dilleniales</taxon>
        <taxon>Dilleniaceae</taxon>
        <taxon>Dillenia</taxon>
    </lineage>
</organism>
<accession>A0AAN8ZML8</accession>
<dbReference type="InterPro" id="IPR021099">
    <property type="entry name" value="PORR_domain"/>
</dbReference>
<feature type="domain" description="PORR" evidence="2">
    <location>
        <begin position="30"/>
        <end position="364"/>
    </location>
</feature>
<feature type="compositionally biased region" description="Basic and acidic residues" evidence="1">
    <location>
        <begin position="475"/>
        <end position="490"/>
    </location>
</feature>
<feature type="compositionally biased region" description="Basic and acidic residues" evidence="1">
    <location>
        <begin position="513"/>
        <end position="522"/>
    </location>
</feature>
<feature type="region of interest" description="Disordered" evidence="1">
    <location>
        <begin position="369"/>
        <end position="529"/>
    </location>
</feature>
<gene>
    <name evidence="3" type="ORF">RJ641_029314</name>
</gene>
<dbReference type="PANTHER" id="PTHR31476:SF16">
    <property type="entry name" value="F14O23.23 PROTEIN"/>
    <property type="match status" value="1"/>
</dbReference>
<keyword evidence="4" id="KW-1185">Reference proteome</keyword>
<comment type="caution">
    <text evidence="3">The sequence shown here is derived from an EMBL/GenBank/DDBJ whole genome shotgun (WGS) entry which is preliminary data.</text>
</comment>
<dbReference type="GO" id="GO:0003723">
    <property type="term" value="F:RNA binding"/>
    <property type="evidence" value="ECO:0007669"/>
    <property type="project" value="InterPro"/>
</dbReference>
<evidence type="ECO:0000259" key="2">
    <source>
        <dbReference type="Pfam" id="PF11955"/>
    </source>
</evidence>
<name>A0AAN8ZML8_9MAGN</name>
<proteinExistence type="predicted"/>
<feature type="compositionally biased region" description="Basic and acidic residues" evidence="1">
    <location>
        <begin position="427"/>
        <end position="443"/>
    </location>
</feature>
<sequence>MLRPLSKNLRRHHHLQHRRTIFSSTEFKPVRDRGLDHAVEKENNLKPLIATKNLIKSEPSKSIPLSIIADNKLSLGIPFRPIDFIRRYPSVFIEFLPGNVGIHPHIRLTDEVLSLDAEEQLIYQSDSYRQQAAGTVLKLLMLVQMNKIPLNLLERLKWDLGLPDNYVKTLIPEFPDYFRVIGMDNSKFSHSNNGMLELVCWSNELAISEIEKKATKGEVVYSKGKPVTFPMQFSRGIEMDAKLKKWINEWQKLPYISAYENASHLPPKSDEAEKWLVGVMHELFNLLVPKKTGKENLLCLAEYLGLQSRFKRALLNHPGIFYVSSKIRTHTVVLREGYKRDLLIEKHLLMDLRYRYIHLMNTVKEDHKPISVPGVSAKKDKASRDSKSQVENAETGREKELEMDGVSTSEAECSDEDYEDEDDYISEEGHDDAVNKSGMRVDRNATLNRLRTRKTDCERRGSSGPAQRNRFTGRNHSEAKDKVPTKRTVDNQRGVDGSKRSRSVSNSLRGKRSLPDRRENILRGKRGQR</sequence>
<dbReference type="Proteomes" id="UP001370490">
    <property type="component" value="Unassembled WGS sequence"/>
</dbReference>
<reference evidence="3 4" key="1">
    <citation type="submission" date="2023-12" db="EMBL/GenBank/DDBJ databases">
        <title>A high-quality genome assembly for Dillenia turbinata (Dilleniales).</title>
        <authorList>
            <person name="Chanderbali A."/>
        </authorList>
    </citation>
    <scope>NUCLEOTIDE SEQUENCE [LARGE SCALE GENOMIC DNA]</scope>
    <source>
        <strain evidence="3">LSX21</strain>
        <tissue evidence="3">Leaf</tissue>
    </source>
</reference>
<feature type="compositionally biased region" description="Polar residues" evidence="1">
    <location>
        <begin position="464"/>
        <end position="474"/>
    </location>
</feature>
<evidence type="ECO:0000313" key="3">
    <source>
        <dbReference type="EMBL" id="KAK6939783.1"/>
    </source>
</evidence>